<dbReference type="InterPro" id="IPR006628">
    <property type="entry name" value="PUR-bd_fam"/>
</dbReference>
<keyword evidence="4" id="KW-1185">Reference proteome</keyword>
<dbReference type="GO" id="GO:0000977">
    <property type="term" value="F:RNA polymerase II transcription regulatory region sequence-specific DNA binding"/>
    <property type="evidence" value="ECO:0007669"/>
    <property type="project" value="InterPro"/>
</dbReference>
<dbReference type="OrthoDB" id="523901at2759"/>
<dbReference type="Pfam" id="PF04845">
    <property type="entry name" value="PurA"/>
    <property type="match status" value="2"/>
</dbReference>
<dbReference type="STRING" id="56857.A0A200Q0B9"/>
<dbReference type="AlphaFoldDB" id="A0A200Q0B9"/>
<protein>
    <submittedName>
        <fullName evidence="3">PUR-alpha/beta/gamma</fullName>
    </submittedName>
</protein>
<dbReference type="GO" id="GO:0005634">
    <property type="term" value="C:nucleus"/>
    <property type="evidence" value="ECO:0007669"/>
    <property type="project" value="TreeGrafter"/>
</dbReference>
<gene>
    <name evidence="3" type="ORF">BVC80_1321g59</name>
</gene>
<dbReference type="InParanoid" id="A0A200Q0B9"/>
<sequence>MEGNSGGNDVELLCKTLQVEHKLFYFDLKENPRGRYLKISEKTSATRSTIIVPVSGIVWFLDLFNYYVNSDDQEVFSKELQLDTKVFYFDIGENKRGRFLKVSEASVSRNRSTIIVPAGSARDEGWAAFRNILAEINEASRLFILPNQQQSSEPSERLAGLSDDVGAGFISGHSSQPAPASDMNVVDRAVELPPQGDIGNLGVSKVIRADQKRFFFDLGSNNRGHFLKISEVAGSDRSSIILPLSGLKQFYEMVGHFVEITKDQLEGLTGANVRTVEPPQR</sequence>
<name>A0A200Q0B9_MACCD</name>
<dbReference type="FunFam" id="3.10.450.700:FF:000003">
    <property type="entry name" value="transcription factor Pur-alpha 1"/>
    <property type="match status" value="1"/>
</dbReference>
<dbReference type="Proteomes" id="UP000195402">
    <property type="component" value="Unassembled WGS sequence"/>
</dbReference>
<reference evidence="3 4" key="1">
    <citation type="journal article" date="2017" name="Mol. Plant">
        <title>The Genome of Medicinal Plant Macleaya cordata Provides New Insights into Benzylisoquinoline Alkaloids Metabolism.</title>
        <authorList>
            <person name="Liu X."/>
            <person name="Liu Y."/>
            <person name="Huang P."/>
            <person name="Ma Y."/>
            <person name="Qing Z."/>
            <person name="Tang Q."/>
            <person name="Cao H."/>
            <person name="Cheng P."/>
            <person name="Zheng Y."/>
            <person name="Yuan Z."/>
            <person name="Zhou Y."/>
            <person name="Liu J."/>
            <person name="Tang Z."/>
            <person name="Zhuo Y."/>
            <person name="Zhang Y."/>
            <person name="Yu L."/>
            <person name="Huang J."/>
            <person name="Yang P."/>
            <person name="Peng Q."/>
            <person name="Zhang J."/>
            <person name="Jiang W."/>
            <person name="Zhang Z."/>
            <person name="Lin K."/>
            <person name="Ro D.K."/>
            <person name="Chen X."/>
            <person name="Xiong X."/>
            <person name="Shang Y."/>
            <person name="Huang S."/>
            <person name="Zeng J."/>
        </authorList>
    </citation>
    <scope>NUCLEOTIDE SEQUENCE [LARGE SCALE GENOMIC DNA]</scope>
    <source>
        <strain evidence="4">cv. BLH2017</strain>
        <tissue evidence="3">Root</tissue>
    </source>
</reference>
<dbReference type="OMA" id="AKEDGWS"/>
<proteinExistence type="inferred from homology"/>
<evidence type="ECO:0000313" key="3">
    <source>
        <dbReference type="EMBL" id="OVA03911.1"/>
    </source>
</evidence>
<accession>A0A200Q0B9</accession>
<dbReference type="EMBL" id="MVGT01003464">
    <property type="protein sequence ID" value="OVA03911.1"/>
    <property type="molecule type" value="Genomic_DNA"/>
</dbReference>
<evidence type="ECO:0000256" key="1">
    <source>
        <dbReference type="ARBA" id="ARBA00009251"/>
    </source>
</evidence>
<dbReference type="GO" id="GO:0032422">
    <property type="term" value="F:purine-rich negative regulatory element binding"/>
    <property type="evidence" value="ECO:0007669"/>
    <property type="project" value="InterPro"/>
</dbReference>
<dbReference type="Gene3D" id="3.10.450.700">
    <property type="match status" value="3"/>
</dbReference>
<dbReference type="FunFam" id="3.10.450.700:FF:000002">
    <property type="entry name" value="Transcription factor Pur-alpha 1"/>
    <property type="match status" value="2"/>
</dbReference>
<dbReference type="SMART" id="SM00712">
    <property type="entry name" value="PUR"/>
    <property type="match status" value="3"/>
</dbReference>
<evidence type="ECO:0000256" key="2">
    <source>
        <dbReference type="ARBA" id="ARBA00023125"/>
    </source>
</evidence>
<keyword evidence="2" id="KW-0238">DNA-binding</keyword>
<dbReference type="PANTHER" id="PTHR12611">
    <property type="entry name" value="PUR-TRANSCRIPTIONAL ACTIVATOR"/>
    <property type="match status" value="1"/>
</dbReference>
<organism evidence="3 4">
    <name type="scientific">Macleaya cordata</name>
    <name type="common">Five-seeded plume-poppy</name>
    <name type="synonym">Bocconia cordata</name>
    <dbReference type="NCBI Taxonomy" id="56857"/>
    <lineage>
        <taxon>Eukaryota</taxon>
        <taxon>Viridiplantae</taxon>
        <taxon>Streptophyta</taxon>
        <taxon>Embryophyta</taxon>
        <taxon>Tracheophyta</taxon>
        <taxon>Spermatophyta</taxon>
        <taxon>Magnoliopsida</taxon>
        <taxon>Ranunculales</taxon>
        <taxon>Papaveraceae</taxon>
        <taxon>Papaveroideae</taxon>
        <taxon>Macleaya</taxon>
    </lineage>
</organism>
<comment type="caution">
    <text evidence="3">The sequence shown here is derived from an EMBL/GenBank/DDBJ whole genome shotgun (WGS) entry which is preliminary data.</text>
</comment>
<evidence type="ECO:0000313" key="4">
    <source>
        <dbReference type="Proteomes" id="UP000195402"/>
    </source>
</evidence>
<dbReference type="PANTHER" id="PTHR12611:SF0">
    <property type="entry name" value="PURINE-RICH BINDING PROTEIN-ALPHA, ISOFORM B"/>
    <property type="match status" value="1"/>
</dbReference>
<dbReference type="FunCoup" id="A0A200Q0B9">
    <property type="interactions" value="2171"/>
</dbReference>
<comment type="similarity">
    <text evidence="1">Belongs to the PUR DNA-binding protein family.</text>
</comment>
<dbReference type="GO" id="GO:0000981">
    <property type="term" value="F:DNA-binding transcription factor activity, RNA polymerase II-specific"/>
    <property type="evidence" value="ECO:0007669"/>
    <property type="project" value="TreeGrafter"/>
</dbReference>